<evidence type="ECO:0000313" key="5">
    <source>
        <dbReference type="EMBL" id="KKC29150.1"/>
    </source>
</evidence>
<name>A0A0F5PKN0_9THEO</name>
<dbReference type="Gene3D" id="3.40.50.300">
    <property type="entry name" value="P-loop containing nucleotide triphosphate hydrolases"/>
    <property type="match status" value="1"/>
</dbReference>
<dbReference type="GO" id="GO:0006298">
    <property type="term" value="P:mismatch repair"/>
    <property type="evidence" value="ECO:0007669"/>
    <property type="project" value="InterPro"/>
</dbReference>
<keyword evidence="3" id="KW-0238">DNA-binding</keyword>
<dbReference type="RefSeq" id="WP_043884085.1">
    <property type="nucleotide sequence ID" value="NZ_ABXP02000104.1"/>
</dbReference>
<keyword evidence="2" id="KW-0067">ATP-binding</keyword>
<dbReference type="Proteomes" id="UP000010146">
    <property type="component" value="Unassembled WGS sequence"/>
</dbReference>
<accession>A0A0F5PKN0</accession>
<evidence type="ECO:0000256" key="2">
    <source>
        <dbReference type="ARBA" id="ARBA00022840"/>
    </source>
</evidence>
<dbReference type="SMART" id="SM00534">
    <property type="entry name" value="MUTSac"/>
    <property type="match status" value="1"/>
</dbReference>
<dbReference type="InterPro" id="IPR027417">
    <property type="entry name" value="P-loop_NTPase"/>
</dbReference>
<organism evidence="5 6">
    <name type="scientific">Caldanaerobacter subterraneus subsp. pacificus DSM 12653</name>
    <dbReference type="NCBI Taxonomy" id="391606"/>
    <lineage>
        <taxon>Bacteria</taxon>
        <taxon>Bacillati</taxon>
        <taxon>Bacillota</taxon>
        <taxon>Clostridia</taxon>
        <taxon>Thermoanaerobacterales</taxon>
        <taxon>Thermoanaerobacteraceae</taxon>
        <taxon>Caldanaerobacter</taxon>
    </lineage>
</organism>
<dbReference type="AlphaFoldDB" id="A0A0F5PKN0"/>
<dbReference type="PANTHER" id="PTHR11361">
    <property type="entry name" value="DNA MISMATCH REPAIR PROTEIN MUTS FAMILY MEMBER"/>
    <property type="match status" value="1"/>
</dbReference>
<protein>
    <submittedName>
        <fullName evidence="5">MutS-like ATPase</fullName>
    </submittedName>
</protein>
<dbReference type="EMBL" id="ABXP02000104">
    <property type="protein sequence ID" value="KKC29150.1"/>
    <property type="molecule type" value="Genomic_DNA"/>
</dbReference>
<dbReference type="GO" id="GO:0005524">
    <property type="term" value="F:ATP binding"/>
    <property type="evidence" value="ECO:0007669"/>
    <property type="project" value="UniProtKB-KW"/>
</dbReference>
<evidence type="ECO:0000313" key="6">
    <source>
        <dbReference type="Proteomes" id="UP000010146"/>
    </source>
</evidence>
<sequence>MRVFLLYEDQDYNFKSHGKYDEEHNENLIKDLGLDVIFEAMAKKDAFIYDIVKKVLLSYENDLSTILYRQDILKDCINNKPIVERIYNLAIDAIEAKKKSWLGIFSTNVFSLLSSSVSLLRMFLKFLRELRSISDEYYEKFDSIGFKKFFSAIKEELTEEFFSTAERQLKDLMFENGVFIRARLGQGLEGSDYKLLKPNKKVLIKKRLSKLTFLKPQSYTFSLHPRDDAGIETLANIRGRSINQVAKILTNAGDHILEFFAQLRAELAFYMGAMNLYEELSNLNVPVCFPEPYHLDRRVRKFIGLYDISLALITGKNVVGNELNTIGKDLFIITGANRGGKTTFLRSIGQAQILMQSGIFVPAIYFSANINKKIFTHFYRKEDPQLESGKLDEELKRFDRIVSDIRPNSLLLLNESFSSTNEKEGSEIAKQIVEALIENNIEVFYVTHLYEFAKYFYDQNLDNVHFLRAERKEDGRRTFKILEGKPLPTGYAKDLYEGFFGNQETFVEKYDLSSRV</sequence>
<reference evidence="5 6" key="1">
    <citation type="submission" date="2008-07" db="EMBL/GenBank/DDBJ databases">
        <authorList>
            <person name="Gonzalez J."/>
            <person name="Sokolova T."/>
            <person name="Ferriera S."/>
            <person name="Johnson J."/>
            <person name="Kravitz S."/>
            <person name="Beeson K."/>
            <person name="Sutton G."/>
            <person name="Rogers Y.-H."/>
            <person name="Friedman R."/>
            <person name="Frazier M."/>
            <person name="Venter J.C."/>
        </authorList>
    </citation>
    <scope>NUCLEOTIDE SEQUENCE [LARGE SCALE GENOMIC DNA]</scope>
    <source>
        <strain evidence="5 6">DSM 12653</strain>
    </source>
</reference>
<keyword evidence="1" id="KW-0547">Nucleotide-binding</keyword>
<evidence type="ECO:0000256" key="3">
    <source>
        <dbReference type="ARBA" id="ARBA00023125"/>
    </source>
</evidence>
<gene>
    <name evidence="5" type="ORF">CDSM653_01766</name>
</gene>
<proteinExistence type="predicted"/>
<evidence type="ECO:0000259" key="4">
    <source>
        <dbReference type="SMART" id="SM00534"/>
    </source>
</evidence>
<feature type="domain" description="DNA mismatch repair proteins mutS family" evidence="4">
    <location>
        <begin position="328"/>
        <end position="514"/>
    </location>
</feature>
<dbReference type="GO" id="GO:0140664">
    <property type="term" value="F:ATP-dependent DNA damage sensor activity"/>
    <property type="evidence" value="ECO:0007669"/>
    <property type="project" value="InterPro"/>
</dbReference>
<dbReference type="Pfam" id="PF00488">
    <property type="entry name" value="MutS_V"/>
    <property type="match status" value="1"/>
</dbReference>
<dbReference type="GO" id="GO:0005829">
    <property type="term" value="C:cytosol"/>
    <property type="evidence" value="ECO:0007669"/>
    <property type="project" value="TreeGrafter"/>
</dbReference>
<dbReference type="SUPFAM" id="SSF52540">
    <property type="entry name" value="P-loop containing nucleoside triphosphate hydrolases"/>
    <property type="match status" value="1"/>
</dbReference>
<evidence type="ECO:0000256" key="1">
    <source>
        <dbReference type="ARBA" id="ARBA00022741"/>
    </source>
</evidence>
<dbReference type="GO" id="GO:0030983">
    <property type="term" value="F:mismatched DNA binding"/>
    <property type="evidence" value="ECO:0007669"/>
    <property type="project" value="InterPro"/>
</dbReference>
<reference evidence="6" key="3">
    <citation type="submission" date="2015-02" db="EMBL/GenBank/DDBJ databases">
        <title>Genome analysis of three genomes within the thermophilic hydrogenogenic bacterial species Caldanaerobacter subterraneus.</title>
        <authorList>
            <person name="Sant'Anna F.H."/>
            <person name="Lebedinsky A."/>
            <person name="Sokolova T."/>
            <person name="Robb F.T."/>
            <person name="Gonzalez J.M."/>
        </authorList>
    </citation>
    <scope>NUCLEOTIDE SEQUENCE [LARGE SCALE GENOMIC DNA]</scope>
    <source>
        <strain evidence="6">DSM 12653</strain>
    </source>
</reference>
<dbReference type="PANTHER" id="PTHR11361:SF34">
    <property type="entry name" value="DNA MISMATCH REPAIR PROTEIN MSH1, MITOCHONDRIAL"/>
    <property type="match status" value="1"/>
</dbReference>
<dbReference type="InterPro" id="IPR000432">
    <property type="entry name" value="DNA_mismatch_repair_MutS_C"/>
</dbReference>
<comment type="caution">
    <text evidence="5">The sequence shown here is derived from an EMBL/GenBank/DDBJ whole genome shotgun (WGS) entry which is preliminary data.</text>
</comment>
<dbReference type="InterPro" id="IPR045076">
    <property type="entry name" value="MutS"/>
</dbReference>
<reference evidence="5 6" key="2">
    <citation type="journal article" date="2015" name="BMC Genomics">
        <title>Analysis of three genomes within the thermophilic bacterial species Caldanaerobacter subterraneus with a focus on carbon monoxide dehydrogenase evolution and hydrolase diversity.</title>
        <authorList>
            <person name="Sant'Anna F.H."/>
            <person name="Lebedinsky A.V."/>
            <person name="Sokolova T.G."/>
            <person name="Robb F.T."/>
            <person name="Gonzalez J.M."/>
        </authorList>
    </citation>
    <scope>NUCLEOTIDE SEQUENCE [LARGE SCALE GENOMIC DNA]</scope>
    <source>
        <strain evidence="5 6">DSM 12653</strain>
    </source>
</reference>